<evidence type="ECO:0000256" key="3">
    <source>
        <dbReference type="SAM" id="SignalP"/>
    </source>
</evidence>
<keyword evidence="6" id="KW-1185">Reference proteome</keyword>
<protein>
    <recommendedName>
        <fullName evidence="4">Copper amine oxidase-like N-terminal domain-containing protein</fullName>
    </recommendedName>
</protein>
<dbReference type="EMBL" id="JAGKSP010000001">
    <property type="protein sequence ID" value="MBP3961918.1"/>
    <property type="molecule type" value="Genomic_DNA"/>
</dbReference>
<dbReference type="PANTHER" id="PTHR24134">
    <property type="entry name" value="ANKYRIN REPEAT-CONTAINING PROTEIN DDB_G0279043"/>
    <property type="match status" value="1"/>
</dbReference>
<dbReference type="RefSeq" id="WP_210655669.1">
    <property type="nucleotide sequence ID" value="NZ_JAGKSP010000001.1"/>
</dbReference>
<reference evidence="5 6" key="1">
    <citation type="submission" date="2021-04" db="EMBL/GenBank/DDBJ databases">
        <title>Paenibacillus sp. DLE-14 whole genome sequence.</title>
        <authorList>
            <person name="Ham Y.J."/>
        </authorList>
    </citation>
    <scope>NUCLEOTIDE SEQUENCE [LARGE SCALE GENOMIC DNA]</scope>
    <source>
        <strain evidence="5 6">DLE-14</strain>
    </source>
</reference>
<evidence type="ECO:0000256" key="1">
    <source>
        <dbReference type="ARBA" id="ARBA00022737"/>
    </source>
</evidence>
<organism evidence="5 6">
    <name type="scientific">Paenibacillus lignilyticus</name>
    <dbReference type="NCBI Taxonomy" id="1172615"/>
    <lineage>
        <taxon>Bacteria</taxon>
        <taxon>Bacillati</taxon>
        <taxon>Bacillota</taxon>
        <taxon>Bacilli</taxon>
        <taxon>Bacillales</taxon>
        <taxon>Paenibacillaceae</taxon>
        <taxon>Paenibacillus</taxon>
    </lineage>
</organism>
<evidence type="ECO:0000313" key="6">
    <source>
        <dbReference type="Proteomes" id="UP000673394"/>
    </source>
</evidence>
<evidence type="ECO:0000259" key="4">
    <source>
        <dbReference type="Pfam" id="PF07833"/>
    </source>
</evidence>
<feature type="chain" id="PRO_5046309408" description="Copper amine oxidase-like N-terminal domain-containing protein" evidence="3">
    <location>
        <begin position="34"/>
        <end position="540"/>
    </location>
</feature>
<dbReference type="InterPro" id="IPR012854">
    <property type="entry name" value="Cu_amine_oxidase-like_N"/>
</dbReference>
<keyword evidence="1" id="KW-0677">Repeat</keyword>
<accession>A0ABS5CA25</accession>
<dbReference type="Proteomes" id="UP000673394">
    <property type="component" value="Unassembled WGS sequence"/>
</dbReference>
<keyword evidence="3" id="KW-0732">Signal</keyword>
<dbReference type="PANTHER" id="PTHR24134:SF9">
    <property type="entry name" value="ANKYRIN REPEAT AND SOCS BOX PROTEIN 8"/>
    <property type="match status" value="1"/>
</dbReference>
<dbReference type="Pfam" id="PF07833">
    <property type="entry name" value="Cu_amine_oxidN1"/>
    <property type="match status" value="1"/>
</dbReference>
<dbReference type="Gene3D" id="3.30.457.10">
    <property type="entry name" value="Copper amine oxidase-like, N-terminal domain"/>
    <property type="match status" value="1"/>
</dbReference>
<dbReference type="SUPFAM" id="SSF48403">
    <property type="entry name" value="Ankyrin repeat"/>
    <property type="match status" value="1"/>
</dbReference>
<dbReference type="SMART" id="SM00248">
    <property type="entry name" value="ANK"/>
    <property type="match status" value="4"/>
</dbReference>
<evidence type="ECO:0000313" key="5">
    <source>
        <dbReference type="EMBL" id="MBP3961918.1"/>
    </source>
</evidence>
<comment type="caution">
    <text evidence="5">The sequence shown here is derived from an EMBL/GenBank/DDBJ whole genome shotgun (WGS) entry which is preliminary data.</text>
</comment>
<feature type="signal peptide" evidence="3">
    <location>
        <begin position="1"/>
        <end position="33"/>
    </location>
</feature>
<dbReference type="SUPFAM" id="SSF55383">
    <property type="entry name" value="Copper amine oxidase, domain N"/>
    <property type="match status" value="1"/>
</dbReference>
<dbReference type="InterPro" id="IPR036770">
    <property type="entry name" value="Ankyrin_rpt-contain_sf"/>
</dbReference>
<keyword evidence="2" id="KW-0040">ANK repeat</keyword>
<name>A0ABS5CA25_9BACL</name>
<feature type="domain" description="Copper amine oxidase-like N-terminal" evidence="4">
    <location>
        <begin position="50"/>
        <end position="156"/>
    </location>
</feature>
<dbReference type="InterPro" id="IPR002110">
    <property type="entry name" value="Ankyrin_rpt"/>
</dbReference>
<dbReference type="InterPro" id="IPR036582">
    <property type="entry name" value="Mao_N_sf"/>
</dbReference>
<dbReference type="Gene3D" id="1.25.40.20">
    <property type="entry name" value="Ankyrin repeat-containing domain"/>
    <property type="match status" value="1"/>
</dbReference>
<proteinExistence type="predicted"/>
<gene>
    <name evidence="5" type="ORF">I8J30_04285</name>
</gene>
<sequence length="540" mass="59210">MRSQNQAGRVSVVAMVLAALFLLAAVIQSPASAAAAPAAKKNAAPPIMVVIDGKPLTPTTAAPQMYKGNLLLPMKWIFDGLGVKAVVQQGSIEMTRGLTKWSARVNDTMLQTANQNIRLSQAPVIINGRVYVSARLVSIVSGKNVTYDAKQQQVVIGYSEADLKIYQRTLFEAAMSGDAATIRRMLDRGVDPNLKLINMFGNIVPIEYTVMKSSTEGTRALLEYGADVKLSSRDLVSEAILNQNAELLDLLLSQGYDVNKTNRDGWTYLESASGVIGRSSNGSMYVNQYPKAEIVQTLLAHGADPGLDSSLYTAVQWSSYPIVQLLLKAGADPYKKNRFQDTPYSMAVSRGTTKWLTVQDKQPVIPELHIKDAQGVPVESGTIFIQSAEGRYDLDRWVNWEGLTAYVEIPDGLYNIVSVRTYRTTNVLNKPIRVQNGRFENETLQLQKPNVTGTALFENATVNRSGQVNIFNDRNSYICDVVLNNGKFELYLPPGTYSFGQYFEFTGNTYSAKGTITVPAEGSTTATVTVSASKYVYQQN</sequence>
<evidence type="ECO:0000256" key="2">
    <source>
        <dbReference type="ARBA" id="ARBA00023043"/>
    </source>
</evidence>